<dbReference type="InterPro" id="IPR000182">
    <property type="entry name" value="GNAT_dom"/>
</dbReference>
<evidence type="ECO:0000313" key="3">
    <source>
        <dbReference type="EMBL" id="MDY7231399.1"/>
    </source>
</evidence>
<dbReference type="InterPro" id="IPR050769">
    <property type="entry name" value="NAT_camello-type"/>
</dbReference>
<reference evidence="3 4" key="1">
    <citation type="submission" date="2023-12" db="EMBL/GenBank/DDBJ databases">
        <title>the genome sequence of Hyalangium sp. s54d21.</title>
        <authorList>
            <person name="Zhang X."/>
        </authorList>
    </citation>
    <scope>NUCLEOTIDE SEQUENCE [LARGE SCALE GENOMIC DNA]</scope>
    <source>
        <strain evidence="4">s54d21</strain>
    </source>
</reference>
<evidence type="ECO:0000256" key="1">
    <source>
        <dbReference type="ARBA" id="ARBA00022679"/>
    </source>
</evidence>
<protein>
    <submittedName>
        <fullName evidence="3">GNAT family N-acetyltransferase</fullName>
    </submittedName>
</protein>
<organism evidence="3 4">
    <name type="scientific">Hyalangium rubrum</name>
    <dbReference type="NCBI Taxonomy" id="3103134"/>
    <lineage>
        <taxon>Bacteria</taxon>
        <taxon>Pseudomonadati</taxon>
        <taxon>Myxococcota</taxon>
        <taxon>Myxococcia</taxon>
        <taxon>Myxococcales</taxon>
        <taxon>Cystobacterineae</taxon>
        <taxon>Archangiaceae</taxon>
        <taxon>Hyalangium</taxon>
    </lineage>
</organism>
<dbReference type="SUPFAM" id="SSF55729">
    <property type="entry name" value="Acyl-CoA N-acyltransferases (Nat)"/>
    <property type="match status" value="1"/>
</dbReference>
<dbReference type="PANTHER" id="PTHR13947">
    <property type="entry name" value="GNAT FAMILY N-ACETYLTRANSFERASE"/>
    <property type="match status" value="1"/>
</dbReference>
<dbReference type="PROSITE" id="PS51186">
    <property type="entry name" value="GNAT"/>
    <property type="match status" value="1"/>
</dbReference>
<name>A0ABU5HE57_9BACT</name>
<dbReference type="RefSeq" id="WP_321550166.1">
    <property type="nucleotide sequence ID" value="NZ_JAXIVS010000014.1"/>
</dbReference>
<evidence type="ECO:0000313" key="4">
    <source>
        <dbReference type="Proteomes" id="UP001291309"/>
    </source>
</evidence>
<dbReference type="Pfam" id="PF00583">
    <property type="entry name" value="Acetyltransf_1"/>
    <property type="match status" value="1"/>
</dbReference>
<dbReference type="CDD" id="cd04301">
    <property type="entry name" value="NAT_SF"/>
    <property type="match status" value="1"/>
</dbReference>
<feature type="domain" description="N-acetyltransferase" evidence="2">
    <location>
        <begin position="23"/>
        <end position="178"/>
    </location>
</feature>
<proteinExistence type="predicted"/>
<keyword evidence="4" id="KW-1185">Reference proteome</keyword>
<dbReference type="EMBL" id="JAXIVS010000014">
    <property type="protein sequence ID" value="MDY7231399.1"/>
    <property type="molecule type" value="Genomic_DNA"/>
</dbReference>
<dbReference type="Gene3D" id="3.40.630.30">
    <property type="match status" value="1"/>
</dbReference>
<accession>A0ABU5HE57</accession>
<dbReference type="PANTHER" id="PTHR13947:SF37">
    <property type="entry name" value="LD18367P"/>
    <property type="match status" value="1"/>
</dbReference>
<keyword evidence="1" id="KW-0808">Transferase</keyword>
<sequence length="181" mass="20117">MDCTRGTKKAVSNVRYAGGMTTPKVVRYEESLREHFARLNRQWIEQDFALEEADLASFADPHRAFVAGGGEVFFALHGGQVLGTCALRREDADTFELCKMAVAPEARGLGLGDALMEEVLRFARERHARRVYLVSNTKLAPAIGLYRKHGFVTTRTGPEVSREAGYARADIEMVLTLRPEG</sequence>
<dbReference type="InterPro" id="IPR016181">
    <property type="entry name" value="Acyl_CoA_acyltransferase"/>
</dbReference>
<comment type="caution">
    <text evidence="3">The sequence shown here is derived from an EMBL/GenBank/DDBJ whole genome shotgun (WGS) entry which is preliminary data.</text>
</comment>
<dbReference type="Proteomes" id="UP001291309">
    <property type="component" value="Unassembled WGS sequence"/>
</dbReference>
<evidence type="ECO:0000259" key="2">
    <source>
        <dbReference type="PROSITE" id="PS51186"/>
    </source>
</evidence>
<gene>
    <name evidence="3" type="ORF">SYV04_33720</name>
</gene>